<gene>
    <name evidence="2" type="ORF">DN051_43270</name>
</gene>
<dbReference type="InterPro" id="IPR051781">
    <property type="entry name" value="Metallo-dep_Hydrolase"/>
</dbReference>
<dbReference type="SUPFAM" id="SSF51338">
    <property type="entry name" value="Composite domain of metallo-dependent hydrolases"/>
    <property type="match status" value="1"/>
</dbReference>
<accession>A0A2Z4JE52</accession>
<evidence type="ECO:0000313" key="3">
    <source>
        <dbReference type="Proteomes" id="UP000249616"/>
    </source>
</evidence>
<sequence>MPMNSFAIHAGSMFDGFSLSGPATVHVSGDRIVRVDRTGALPADGRQVVDLGPSACLLPGLIDTHVHLAFDAGPQPVTSLTSASDSDLLAHMRAAARSALMAGITTVRDLGDREYLSLTLVDEFAGNPELGPEILPAGPPLTTPGGHCHFLGGEVEGVDALRAAVRERHARGCAVIKIMASGGNMTPGSVPPHMSQYGLDDLRAVVDEAHRLGLPVAAHAHGTQAIREAVEAGVDSLEHVTFLSADGVAADSELIEIIVRKGTFVSLTLGLEPGEAVQPPKALAKHVEAILDTYGNLHKLGANVVIGSDAGIGPVKPHNVLPHGVADLARLGVAPLDALKSMTSLAARLCRMDGRKGRIAAGADADILVVNGDLEHDPAAVLDVQAVFRAGVRVR</sequence>
<dbReference type="InterPro" id="IPR032466">
    <property type="entry name" value="Metal_Hydrolase"/>
</dbReference>
<dbReference type="InterPro" id="IPR057744">
    <property type="entry name" value="OTAase-like"/>
</dbReference>
<proteinExistence type="predicted"/>
<geneLocation type="plasmid" evidence="2 3">
    <name>unnamed1</name>
</geneLocation>
<feature type="domain" description="Amidohydrolase-related" evidence="1">
    <location>
        <begin position="57"/>
        <end position="392"/>
    </location>
</feature>
<evidence type="ECO:0000259" key="1">
    <source>
        <dbReference type="Pfam" id="PF01979"/>
    </source>
</evidence>
<dbReference type="SUPFAM" id="SSF51556">
    <property type="entry name" value="Metallo-dependent hydrolases"/>
    <property type="match status" value="1"/>
</dbReference>
<dbReference type="KEGG" id="scad:DN051_43270"/>
<dbReference type="CDD" id="cd01299">
    <property type="entry name" value="Met_dep_hydrolase_A"/>
    <property type="match status" value="1"/>
</dbReference>
<name>A0A2Z4JE52_9ACTN</name>
<dbReference type="Gene3D" id="2.30.40.10">
    <property type="entry name" value="Urease, subunit C, domain 1"/>
    <property type="match status" value="1"/>
</dbReference>
<dbReference type="EMBL" id="CP030074">
    <property type="protein sequence ID" value="AWW43389.1"/>
    <property type="molecule type" value="Genomic_DNA"/>
</dbReference>
<dbReference type="GO" id="GO:0016810">
    <property type="term" value="F:hydrolase activity, acting on carbon-nitrogen (but not peptide) bonds"/>
    <property type="evidence" value="ECO:0007669"/>
    <property type="project" value="InterPro"/>
</dbReference>
<protein>
    <submittedName>
        <fullName evidence="2">Amidohydrolase</fullName>
    </submittedName>
</protein>
<organism evidence="2 3">
    <name type="scientific">Streptomyces cadmiisoli</name>
    <dbReference type="NCBI Taxonomy" id="2184053"/>
    <lineage>
        <taxon>Bacteria</taxon>
        <taxon>Bacillati</taxon>
        <taxon>Actinomycetota</taxon>
        <taxon>Actinomycetes</taxon>
        <taxon>Kitasatosporales</taxon>
        <taxon>Streptomycetaceae</taxon>
        <taxon>Streptomyces</taxon>
        <taxon>Streptomyces aurantiacus group</taxon>
    </lineage>
</organism>
<dbReference type="AlphaFoldDB" id="A0A2Z4JE52"/>
<dbReference type="PANTHER" id="PTHR43135:SF3">
    <property type="entry name" value="ALPHA-D-RIBOSE 1-METHYLPHOSPHONATE 5-TRIPHOSPHATE DIPHOSPHATASE"/>
    <property type="match status" value="1"/>
</dbReference>
<reference evidence="3" key="1">
    <citation type="submission" date="2018-06" db="EMBL/GenBank/DDBJ databases">
        <authorList>
            <person name="Li K."/>
        </authorList>
    </citation>
    <scope>NUCLEOTIDE SEQUENCE [LARGE SCALE GENOMIC DNA]</scope>
    <source>
        <strain evidence="3">ZFG47</strain>
        <plasmid evidence="3">unnamed1</plasmid>
    </source>
</reference>
<evidence type="ECO:0000313" key="2">
    <source>
        <dbReference type="EMBL" id="AWW43389.1"/>
    </source>
</evidence>
<keyword evidence="3" id="KW-1185">Reference proteome</keyword>
<dbReference type="InterPro" id="IPR006680">
    <property type="entry name" value="Amidohydro-rel"/>
</dbReference>
<dbReference type="PANTHER" id="PTHR43135">
    <property type="entry name" value="ALPHA-D-RIBOSE 1-METHYLPHOSPHONATE 5-TRIPHOSPHATE DIPHOSPHATASE"/>
    <property type="match status" value="1"/>
</dbReference>
<dbReference type="Gene3D" id="3.20.20.140">
    <property type="entry name" value="Metal-dependent hydrolases"/>
    <property type="match status" value="1"/>
</dbReference>
<dbReference type="Pfam" id="PF01979">
    <property type="entry name" value="Amidohydro_1"/>
    <property type="match status" value="1"/>
</dbReference>
<dbReference type="Proteomes" id="UP000249616">
    <property type="component" value="Plasmid unnamed1"/>
</dbReference>
<keyword evidence="2" id="KW-0378">Hydrolase</keyword>
<keyword evidence="2" id="KW-0614">Plasmid</keyword>
<dbReference type="InterPro" id="IPR011059">
    <property type="entry name" value="Metal-dep_hydrolase_composite"/>
</dbReference>